<name>A0ABV5X1N8_9MICO</name>
<evidence type="ECO:0000313" key="1">
    <source>
        <dbReference type="EMBL" id="MFB9776351.1"/>
    </source>
</evidence>
<proteinExistence type="predicted"/>
<protein>
    <submittedName>
        <fullName evidence="1">DUF4258 domain-containing protein</fullName>
    </submittedName>
</protein>
<dbReference type="RefSeq" id="WP_376840164.1">
    <property type="nucleotide sequence ID" value="NZ_JBHMAU010000052.1"/>
</dbReference>
<dbReference type="Pfam" id="PF14076">
    <property type="entry name" value="DUF4258"/>
    <property type="match status" value="1"/>
</dbReference>
<gene>
    <name evidence="1" type="ORF">ACFFN1_08030</name>
</gene>
<reference evidence="1 2" key="1">
    <citation type="submission" date="2024-09" db="EMBL/GenBank/DDBJ databases">
        <authorList>
            <person name="Sun Q."/>
            <person name="Mori K."/>
        </authorList>
    </citation>
    <scope>NUCLEOTIDE SEQUENCE [LARGE SCALE GENOMIC DNA]</scope>
    <source>
        <strain evidence="1 2">JCM 11683</strain>
    </source>
</reference>
<comment type="caution">
    <text evidence="1">The sequence shown here is derived from an EMBL/GenBank/DDBJ whole genome shotgun (WGS) entry which is preliminary data.</text>
</comment>
<dbReference type="EMBL" id="JBHMAU010000052">
    <property type="protein sequence ID" value="MFB9776351.1"/>
    <property type="molecule type" value="Genomic_DNA"/>
</dbReference>
<evidence type="ECO:0000313" key="2">
    <source>
        <dbReference type="Proteomes" id="UP001589707"/>
    </source>
</evidence>
<organism evidence="1 2">
    <name type="scientific">Brevibacterium otitidis</name>
    <dbReference type="NCBI Taxonomy" id="53364"/>
    <lineage>
        <taxon>Bacteria</taxon>
        <taxon>Bacillati</taxon>
        <taxon>Actinomycetota</taxon>
        <taxon>Actinomycetes</taxon>
        <taxon>Micrococcales</taxon>
        <taxon>Brevibacteriaceae</taxon>
        <taxon>Brevibacterium</taxon>
    </lineage>
</organism>
<sequence>MDIRITKHARERMTSRGISEDDVIHALRHPRISYPTRRDSVCFEGADVGGRTIRVWCPTHEAGPDRYTIKSTARKG</sequence>
<dbReference type="Proteomes" id="UP001589707">
    <property type="component" value="Unassembled WGS sequence"/>
</dbReference>
<dbReference type="InterPro" id="IPR025354">
    <property type="entry name" value="DUF4258"/>
</dbReference>
<accession>A0ABV5X1N8</accession>
<keyword evidence="2" id="KW-1185">Reference proteome</keyword>